<dbReference type="AlphaFoldDB" id="A0AAN8TQ87"/>
<reference evidence="2 3" key="1">
    <citation type="submission" date="2024-02" db="EMBL/GenBank/DDBJ databases">
        <title>de novo genome assembly of Solanum bulbocastanum strain 11H21.</title>
        <authorList>
            <person name="Hosaka A.J."/>
        </authorList>
    </citation>
    <scope>NUCLEOTIDE SEQUENCE [LARGE SCALE GENOMIC DNA]</scope>
    <source>
        <tissue evidence="2">Young leaves</tissue>
    </source>
</reference>
<dbReference type="Proteomes" id="UP001371456">
    <property type="component" value="Unassembled WGS sequence"/>
</dbReference>
<sequence length="151" mass="16004">MEGGGPASRGGRRGNCLRRESRGPASGWGKGVRGLPLGVGPSSGGGWGGGAILKAGSYLRAGRAGPSSGQGRAGQGLPQGWTSSEANKKRRTLNDFEIGKPLERGKFGHRKVWSMMQVWTFRALVSYGLSFCTGCPHLTAKEHSDTYRRCL</sequence>
<protein>
    <submittedName>
        <fullName evidence="2">Uncharacterized protein</fullName>
    </submittedName>
</protein>
<evidence type="ECO:0000256" key="1">
    <source>
        <dbReference type="SAM" id="MobiDB-lite"/>
    </source>
</evidence>
<accession>A0AAN8TQ87</accession>
<evidence type="ECO:0000313" key="3">
    <source>
        <dbReference type="Proteomes" id="UP001371456"/>
    </source>
</evidence>
<organism evidence="2 3">
    <name type="scientific">Solanum bulbocastanum</name>
    <name type="common">Wild potato</name>
    <dbReference type="NCBI Taxonomy" id="147425"/>
    <lineage>
        <taxon>Eukaryota</taxon>
        <taxon>Viridiplantae</taxon>
        <taxon>Streptophyta</taxon>
        <taxon>Embryophyta</taxon>
        <taxon>Tracheophyta</taxon>
        <taxon>Spermatophyta</taxon>
        <taxon>Magnoliopsida</taxon>
        <taxon>eudicotyledons</taxon>
        <taxon>Gunneridae</taxon>
        <taxon>Pentapetalae</taxon>
        <taxon>asterids</taxon>
        <taxon>lamiids</taxon>
        <taxon>Solanales</taxon>
        <taxon>Solanaceae</taxon>
        <taxon>Solanoideae</taxon>
        <taxon>Solaneae</taxon>
        <taxon>Solanum</taxon>
    </lineage>
</organism>
<gene>
    <name evidence="2" type="ORF">RDI58_010966</name>
</gene>
<dbReference type="EMBL" id="JBANQN010000004">
    <property type="protein sequence ID" value="KAK6791885.1"/>
    <property type="molecule type" value="Genomic_DNA"/>
</dbReference>
<evidence type="ECO:0000313" key="2">
    <source>
        <dbReference type="EMBL" id="KAK6791885.1"/>
    </source>
</evidence>
<name>A0AAN8TQ87_SOLBU</name>
<feature type="region of interest" description="Disordered" evidence="1">
    <location>
        <begin position="1"/>
        <end position="46"/>
    </location>
</feature>
<keyword evidence="3" id="KW-1185">Reference proteome</keyword>
<proteinExistence type="predicted"/>
<comment type="caution">
    <text evidence="2">The sequence shown here is derived from an EMBL/GenBank/DDBJ whole genome shotgun (WGS) entry which is preliminary data.</text>
</comment>
<feature type="region of interest" description="Disordered" evidence="1">
    <location>
        <begin position="61"/>
        <end position="93"/>
    </location>
</feature>